<dbReference type="GO" id="GO:0005739">
    <property type="term" value="C:mitochondrion"/>
    <property type="evidence" value="ECO:0007669"/>
    <property type="project" value="TreeGrafter"/>
</dbReference>
<dbReference type="InterPro" id="IPR001288">
    <property type="entry name" value="Translation_initiation_fac_3"/>
</dbReference>
<keyword evidence="2" id="KW-1133">Transmembrane helix</keyword>
<dbReference type="PANTHER" id="PTHR10938">
    <property type="entry name" value="TRANSLATION INITIATION FACTOR IF-3"/>
    <property type="match status" value="1"/>
</dbReference>
<sequence length="253" mass="29022">MQRFRLMLNHTAAAAIQQQLLRPFSVHWSLAQHQKPVGGSPGESRTRDTRSLKASVQKITLIQQNQAMSITTLEEAQKLAKRRELHLLRLEQTDAKTGRAMFKLVTAAEMLSDDAEQSRSASEKVKDKKSEKSLTIGARITEHDLSSRLKNIVKWLGSDTRSHPHPGHASGSDESTPAHMKEEGEKPVEITTASIVTTSVLLLLFFFKYFYWHQHLVKLLEDREQEERLKKRKRKDEVLSLHRDRNLQECKID</sequence>
<reference evidence="3 4" key="1">
    <citation type="journal article" date="2007" name="Nature">
        <title>Evolution of genes and genomes on the Drosophila phylogeny.</title>
        <authorList>
            <consortium name="Drosophila 12 Genomes Consortium"/>
            <person name="Clark A.G."/>
            <person name="Eisen M.B."/>
            <person name="Smith D.R."/>
            <person name="Bergman C.M."/>
            <person name="Oliver B."/>
            <person name="Markow T.A."/>
            <person name="Kaufman T.C."/>
            <person name="Kellis M."/>
            <person name="Gelbart W."/>
            <person name="Iyer V.N."/>
            <person name="Pollard D.A."/>
            <person name="Sackton T.B."/>
            <person name="Larracuente A.M."/>
            <person name="Singh N.D."/>
            <person name="Abad J.P."/>
            <person name="Abt D.N."/>
            <person name="Adryan B."/>
            <person name="Aguade M."/>
            <person name="Akashi H."/>
            <person name="Anderson W.W."/>
            <person name="Aquadro C.F."/>
            <person name="Ardell D.H."/>
            <person name="Arguello R."/>
            <person name="Artieri C.G."/>
            <person name="Barbash D.A."/>
            <person name="Barker D."/>
            <person name="Barsanti P."/>
            <person name="Batterham P."/>
            <person name="Batzoglou S."/>
            <person name="Begun D."/>
            <person name="Bhutkar A."/>
            <person name="Blanco E."/>
            <person name="Bosak S.A."/>
            <person name="Bradley R.K."/>
            <person name="Brand A.D."/>
            <person name="Brent M.R."/>
            <person name="Brooks A.N."/>
            <person name="Brown R.H."/>
            <person name="Butlin R.K."/>
            <person name="Caggese C."/>
            <person name="Calvi B.R."/>
            <person name="Bernardo de Carvalho A."/>
            <person name="Caspi A."/>
            <person name="Castrezana S."/>
            <person name="Celniker S.E."/>
            <person name="Chang J.L."/>
            <person name="Chapple C."/>
            <person name="Chatterji S."/>
            <person name="Chinwalla A."/>
            <person name="Civetta A."/>
            <person name="Clifton S.W."/>
            <person name="Comeron J.M."/>
            <person name="Costello J.C."/>
            <person name="Coyne J.A."/>
            <person name="Daub J."/>
            <person name="David R.G."/>
            <person name="Delcher A.L."/>
            <person name="Delehaunty K."/>
            <person name="Do C.B."/>
            <person name="Ebling H."/>
            <person name="Edwards K."/>
            <person name="Eickbush T."/>
            <person name="Evans J.D."/>
            <person name="Filipski A."/>
            <person name="Findeiss S."/>
            <person name="Freyhult E."/>
            <person name="Fulton L."/>
            <person name="Fulton R."/>
            <person name="Garcia A.C."/>
            <person name="Gardiner A."/>
            <person name="Garfield D.A."/>
            <person name="Garvin B.E."/>
            <person name="Gibson G."/>
            <person name="Gilbert D."/>
            <person name="Gnerre S."/>
            <person name="Godfrey J."/>
            <person name="Good R."/>
            <person name="Gotea V."/>
            <person name="Gravely B."/>
            <person name="Greenberg A.J."/>
            <person name="Griffiths-Jones S."/>
            <person name="Gross S."/>
            <person name="Guigo R."/>
            <person name="Gustafson E.A."/>
            <person name="Haerty W."/>
            <person name="Hahn M.W."/>
            <person name="Halligan D.L."/>
            <person name="Halpern A.L."/>
            <person name="Halter G.M."/>
            <person name="Han M.V."/>
            <person name="Heger A."/>
            <person name="Hillier L."/>
            <person name="Hinrichs A.S."/>
            <person name="Holmes I."/>
            <person name="Hoskins R.A."/>
            <person name="Hubisz M.J."/>
            <person name="Hultmark D."/>
            <person name="Huntley M.A."/>
            <person name="Jaffe D.B."/>
            <person name="Jagadeeshan S."/>
            <person name="Jeck W.R."/>
            <person name="Johnson J."/>
            <person name="Jones C.D."/>
            <person name="Jordan W.C."/>
            <person name="Karpen G.H."/>
            <person name="Kataoka E."/>
            <person name="Keightley P.D."/>
            <person name="Kheradpour P."/>
            <person name="Kirkness E.F."/>
            <person name="Koerich L.B."/>
            <person name="Kristiansen K."/>
            <person name="Kudrna D."/>
            <person name="Kulathinal R.J."/>
            <person name="Kumar S."/>
            <person name="Kwok R."/>
            <person name="Lander E."/>
            <person name="Langley C.H."/>
            <person name="Lapoint R."/>
            <person name="Lazzaro B.P."/>
            <person name="Lee S.J."/>
            <person name="Levesque L."/>
            <person name="Li R."/>
            <person name="Lin C.F."/>
            <person name="Lin M.F."/>
            <person name="Lindblad-Toh K."/>
            <person name="Llopart A."/>
            <person name="Long M."/>
            <person name="Low L."/>
            <person name="Lozovsky E."/>
            <person name="Lu J."/>
            <person name="Luo M."/>
            <person name="Machado C.A."/>
            <person name="Makalowski W."/>
            <person name="Marzo M."/>
            <person name="Matsuda M."/>
            <person name="Matzkin L."/>
            <person name="McAllister B."/>
            <person name="McBride C.S."/>
            <person name="McKernan B."/>
            <person name="McKernan K."/>
            <person name="Mendez-Lago M."/>
            <person name="Minx P."/>
            <person name="Mollenhauer M.U."/>
            <person name="Montooth K."/>
            <person name="Mount S.M."/>
            <person name="Mu X."/>
            <person name="Myers E."/>
            <person name="Negre B."/>
            <person name="Newfeld S."/>
            <person name="Nielsen R."/>
            <person name="Noor M.A."/>
            <person name="O'Grady P."/>
            <person name="Pachter L."/>
            <person name="Papaceit M."/>
            <person name="Parisi M.J."/>
            <person name="Parisi M."/>
            <person name="Parts L."/>
            <person name="Pedersen J.S."/>
            <person name="Pesole G."/>
            <person name="Phillippy A.M."/>
            <person name="Ponting C.P."/>
            <person name="Pop M."/>
            <person name="Porcelli D."/>
            <person name="Powell J.R."/>
            <person name="Prohaska S."/>
            <person name="Pruitt K."/>
            <person name="Puig M."/>
            <person name="Quesneville H."/>
            <person name="Ram K.R."/>
            <person name="Rand D."/>
            <person name="Rasmussen M.D."/>
            <person name="Reed L.K."/>
            <person name="Reenan R."/>
            <person name="Reily A."/>
            <person name="Remington K.A."/>
            <person name="Rieger T.T."/>
            <person name="Ritchie M.G."/>
            <person name="Robin C."/>
            <person name="Rogers Y.H."/>
            <person name="Rohde C."/>
            <person name="Rozas J."/>
            <person name="Rubenfield M.J."/>
            <person name="Ruiz A."/>
            <person name="Russo S."/>
            <person name="Salzberg S.L."/>
            <person name="Sanchez-Gracia A."/>
            <person name="Saranga D.J."/>
            <person name="Sato H."/>
            <person name="Schaeffer S.W."/>
            <person name="Schatz M.C."/>
            <person name="Schlenke T."/>
            <person name="Schwartz R."/>
            <person name="Segarra C."/>
            <person name="Singh R.S."/>
            <person name="Sirot L."/>
            <person name="Sirota M."/>
            <person name="Sisneros N.B."/>
            <person name="Smith C.D."/>
            <person name="Smith T.F."/>
            <person name="Spieth J."/>
            <person name="Stage D.E."/>
            <person name="Stark A."/>
            <person name="Stephan W."/>
            <person name="Strausberg R.L."/>
            <person name="Strempel S."/>
            <person name="Sturgill D."/>
            <person name="Sutton G."/>
            <person name="Sutton G.G."/>
            <person name="Tao W."/>
            <person name="Teichmann S."/>
            <person name="Tobari Y.N."/>
            <person name="Tomimura Y."/>
            <person name="Tsolas J.M."/>
            <person name="Valente V.L."/>
            <person name="Venter E."/>
            <person name="Venter J.C."/>
            <person name="Vicario S."/>
            <person name="Vieira F.G."/>
            <person name="Vilella A.J."/>
            <person name="Villasante A."/>
            <person name="Walenz B."/>
            <person name="Wang J."/>
            <person name="Wasserman M."/>
            <person name="Watts T."/>
            <person name="Wilson D."/>
            <person name="Wilson R.K."/>
            <person name="Wing R.A."/>
            <person name="Wolfner M.F."/>
            <person name="Wong A."/>
            <person name="Wong G.K."/>
            <person name="Wu C.I."/>
            <person name="Wu G."/>
            <person name="Yamamoto D."/>
            <person name="Yang H.P."/>
            <person name="Yang S.P."/>
            <person name="Yorke J.A."/>
            <person name="Yoshida K."/>
            <person name="Zdobnov E."/>
            <person name="Zhang P."/>
            <person name="Zhang Y."/>
            <person name="Zimin A.V."/>
            <person name="Baldwin J."/>
            <person name="Abdouelleil A."/>
            <person name="Abdulkadir J."/>
            <person name="Abebe A."/>
            <person name="Abera B."/>
            <person name="Abreu J."/>
            <person name="Acer S.C."/>
            <person name="Aftuck L."/>
            <person name="Alexander A."/>
            <person name="An P."/>
            <person name="Anderson E."/>
            <person name="Anderson S."/>
            <person name="Arachi H."/>
            <person name="Azer M."/>
            <person name="Bachantsang P."/>
            <person name="Barry A."/>
            <person name="Bayul T."/>
            <person name="Berlin A."/>
            <person name="Bessette D."/>
            <person name="Bloom T."/>
            <person name="Blye J."/>
            <person name="Boguslavskiy L."/>
            <person name="Bonnet C."/>
            <person name="Boukhgalter B."/>
            <person name="Bourzgui I."/>
            <person name="Brown A."/>
            <person name="Cahill P."/>
            <person name="Channer S."/>
            <person name="Cheshatsang Y."/>
            <person name="Chuda L."/>
            <person name="Citroen M."/>
            <person name="Collymore A."/>
            <person name="Cooke P."/>
            <person name="Costello M."/>
            <person name="D'Aco K."/>
            <person name="Daza R."/>
            <person name="De Haan G."/>
            <person name="DeGray S."/>
            <person name="DeMaso C."/>
            <person name="Dhargay N."/>
            <person name="Dooley K."/>
            <person name="Dooley E."/>
            <person name="Doricent M."/>
            <person name="Dorje P."/>
            <person name="Dorjee K."/>
            <person name="Dupes A."/>
            <person name="Elong R."/>
            <person name="Falk J."/>
            <person name="Farina A."/>
            <person name="Faro S."/>
            <person name="Ferguson D."/>
            <person name="Fisher S."/>
            <person name="Foley C.D."/>
            <person name="Franke A."/>
            <person name="Friedrich D."/>
            <person name="Gadbois L."/>
            <person name="Gearin G."/>
            <person name="Gearin C.R."/>
            <person name="Giannoukos G."/>
            <person name="Goode T."/>
            <person name="Graham J."/>
            <person name="Grandbois E."/>
            <person name="Grewal S."/>
            <person name="Gyaltsen K."/>
            <person name="Hafez N."/>
            <person name="Hagos B."/>
            <person name="Hall J."/>
            <person name="Henson C."/>
            <person name="Hollinger A."/>
            <person name="Honan T."/>
            <person name="Huard M.D."/>
            <person name="Hughes L."/>
            <person name="Hurhula B."/>
            <person name="Husby M.E."/>
            <person name="Kamat A."/>
            <person name="Kanga B."/>
            <person name="Kashin S."/>
            <person name="Khazanovich D."/>
            <person name="Kisner P."/>
            <person name="Lance K."/>
            <person name="Lara M."/>
            <person name="Lee W."/>
            <person name="Lennon N."/>
            <person name="Letendre F."/>
            <person name="LeVine R."/>
            <person name="Lipovsky A."/>
            <person name="Liu X."/>
            <person name="Liu J."/>
            <person name="Liu S."/>
            <person name="Lokyitsang T."/>
            <person name="Lokyitsang Y."/>
            <person name="Lubonja R."/>
            <person name="Lui A."/>
            <person name="MacDonald P."/>
            <person name="Magnisalis V."/>
            <person name="Maru K."/>
            <person name="Matthews C."/>
            <person name="McCusker W."/>
            <person name="McDonough S."/>
            <person name="Mehta T."/>
            <person name="Meldrim J."/>
            <person name="Meneus L."/>
            <person name="Mihai O."/>
            <person name="Mihalev A."/>
            <person name="Mihova T."/>
            <person name="Mittelman R."/>
            <person name="Mlenga V."/>
            <person name="Montmayeur A."/>
            <person name="Mulrain L."/>
            <person name="Navidi A."/>
            <person name="Naylor J."/>
            <person name="Negash T."/>
            <person name="Nguyen T."/>
            <person name="Nguyen N."/>
            <person name="Nicol R."/>
            <person name="Norbu C."/>
            <person name="Norbu N."/>
            <person name="Novod N."/>
            <person name="O'Neill B."/>
            <person name="Osman S."/>
            <person name="Markiewicz E."/>
            <person name="Oyono O.L."/>
            <person name="Patti C."/>
            <person name="Phunkhang P."/>
            <person name="Pierre F."/>
            <person name="Priest M."/>
            <person name="Raghuraman S."/>
            <person name="Rege F."/>
            <person name="Reyes R."/>
            <person name="Rise C."/>
            <person name="Rogov P."/>
            <person name="Ross K."/>
            <person name="Ryan E."/>
            <person name="Settipalli S."/>
            <person name="Shea T."/>
            <person name="Sherpa N."/>
            <person name="Shi L."/>
            <person name="Shih D."/>
            <person name="Sparrow T."/>
            <person name="Spaulding J."/>
            <person name="Stalker J."/>
            <person name="Stange-Thomann N."/>
            <person name="Stavropoulos S."/>
            <person name="Stone C."/>
            <person name="Strader C."/>
            <person name="Tesfaye S."/>
            <person name="Thomson T."/>
            <person name="Thoulutsang Y."/>
            <person name="Thoulutsang D."/>
            <person name="Topham K."/>
            <person name="Topping I."/>
            <person name="Tsamla T."/>
            <person name="Vassiliev H."/>
            <person name="Vo A."/>
            <person name="Wangchuk T."/>
            <person name="Wangdi T."/>
            <person name="Weiand M."/>
            <person name="Wilkinson J."/>
            <person name="Wilson A."/>
            <person name="Yadav S."/>
            <person name="Young G."/>
            <person name="Yu Q."/>
            <person name="Zembek L."/>
            <person name="Zhong D."/>
            <person name="Zimmer A."/>
            <person name="Zwirko Z."/>
            <person name="Jaffe D.B."/>
            <person name="Alvarez P."/>
            <person name="Brockman W."/>
            <person name="Butler J."/>
            <person name="Chin C."/>
            <person name="Gnerre S."/>
            <person name="Grabherr M."/>
            <person name="Kleber M."/>
            <person name="Mauceli E."/>
            <person name="MacCallum I."/>
        </authorList>
    </citation>
    <scope>NUCLEOTIDE SEQUENCE [LARGE SCALE GENOMIC DNA]</scope>
    <source>
        <strain evidence="4">white501</strain>
    </source>
</reference>
<protein>
    <submittedName>
        <fullName evidence="3">GD10854</fullName>
    </submittedName>
</protein>
<organism evidence="3 4">
    <name type="scientific">Drosophila simulans</name>
    <name type="common">Fruit fly</name>
    <dbReference type="NCBI Taxonomy" id="7240"/>
    <lineage>
        <taxon>Eukaryota</taxon>
        <taxon>Metazoa</taxon>
        <taxon>Ecdysozoa</taxon>
        <taxon>Arthropoda</taxon>
        <taxon>Hexapoda</taxon>
        <taxon>Insecta</taxon>
        <taxon>Pterygota</taxon>
        <taxon>Neoptera</taxon>
        <taxon>Endopterygota</taxon>
        <taxon>Diptera</taxon>
        <taxon>Brachycera</taxon>
        <taxon>Muscomorpha</taxon>
        <taxon>Ephydroidea</taxon>
        <taxon>Drosophilidae</taxon>
        <taxon>Drosophila</taxon>
        <taxon>Sophophora</taxon>
    </lineage>
</organism>
<proteinExistence type="predicted"/>
<keyword evidence="2" id="KW-0472">Membrane</keyword>
<dbReference type="AlphaFoldDB" id="B4QCS4"/>
<dbReference type="OMA" id="RNLQECK"/>
<evidence type="ECO:0000313" key="4">
    <source>
        <dbReference type="Proteomes" id="UP000000304"/>
    </source>
</evidence>
<dbReference type="PANTHER" id="PTHR10938:SF0">
    <property type="entry name" value="TRANSLATION INITIATION FACTOR IF-3, MITOCHONDRIAL"/>
    <property type="match status" value="1"/>
</dbReference>
<dbReference type="GO" id="GO:0003743">
    <property type="term" value="F:translation initiation factor activity"/>
    <property type="evidence" value="ECO:0007669"/>
    <property type="project" value="InterPro"/>
</dbReference>
<dbReference type="GO" id="GO:0043022">
    <property type="term" value="F:ribosome binding"/>
    <property type="evidence" value="ECO:0007669"/>
    <property type="project" value="TreeGrafter"/>
</dbReference>
<dbReference type="GO" id="GO:0032790">
    <property type="term" value="P:ribosome disassembly"/>
    <property type="evidence" value="ECO:0007669"/>
    <property type="project" value="TreeGrafter"/>
</dbReference>
<feature type="compositionally biased region" description="Basic and acidic residues" evidence="1">
    <location>
        <begin position="121"/>
        <end position="132"/>
    </location>
</feature>
<accession>B4QCS4</accession>
<feature type="transmembrane region" description="Helical" evidence="2">
    <location>
        <begin position="190"/>
        <end position="211"/>
    </location>
</feature>
<dbReference type="Proteomes" id="UP000000304">
    <property type="component" value="Chromosome 2R"/>
</dbReference>
<gene>
    <name evidence="3" type="primary">Dsim\GD10854</name>
    <name evidence="3" type="ORF">Dsim_GD10854</name>
</gene>
<dbReference type="STRING" id="7240.B4QCS4"/>
<dbReference type="OrthoDB" id="21573at2759"/>
<evidence type="ECO:0000313" key="3">
    <source>
        <dbReference type="EMBL" id="EDX06735.1"/>
    </source>
</evidence>
<keyword evidence="2" id="KW-0812">Transmembrane</keyword>
<evidence type="ECO:0000256" key="1">
    <source>
        <dbReference type="SAM" id="MobiDB-lite"/>
    </source>
</evidence>
<evidence type="ECO:0000256" key="2">
    <source>
        <dbReference type="SAM" id="Phobius"/>
    </source>
</evidence>
<name>B4QCS4_DROSI</name>
<keyword evidence="4" id="KW-1185">Reference proteome</keyword>
<feature type="region of interest" description="Disordered" evidence="1">
    <location>
        <begin position="157"/>
        <end position="186"/>
    </location>
</feature>
<dbReference type="GO" id="GO:0070124">
    <property type="term" value="P:mitochondrial translational initiation"/>
    <property type="evidence" value="ECO:0007669"/>
    <property type="project" value="TreeGrafter"/>
</dbReference>
<feature type="region of interest" description="Disordered" evidence="1">
    <location>
        <begin position="32"/>
        <end position="51"/>
    </location>
</feature>
<dbReference type="HOGENOM" id="CLU_1099495_0_0_1"/>
<dbReference type="PhylomeDB" id="B4QCS4"/>
<dbReference type="EMBL" id="CM000362">
    <property type="protein sequence ID" value="EDX06735.1"/>
    <property type="molecule type" value="Genomic_DNA"/>
</dbReference>
<feature type="region of interest" description="Disordered" evidence="1">
    <location>
        <begin position="113"/>
        <end position="132"/>
    </location>
</feature>